<evidence type="ECO:0000313" key="6">
    <source>
        <dbReference type="EMBL" id="CAG8157020.1"/>
    </source>
</evidence>
<evidence type="ECO:0000313" key="7">
    <source>
        <dbReference type="Proteomes" id="UP001153618"/>
    </source>
</evidence>
<dbReference type="InterPro" id="IPR055066">
    <property type="entry name" value="AASDHPPT_N"/>
</dbReference>
<comment type="caution">
    <text evidence="6">The sequence shown here is derived from an EMBL/GenBank/DDBJ whole genome shotgun (WGS) entry which is preliminary data.</text>
</comment>
<proteinExistence type="predicted"/>
<feature type="domain" description="4'-phosphopantetheinyl transferase N-terminal" evidence="5">
    <location>
        <begin position="50"/>
        <end position="129"/>
    </location>
</feature>
<evidence type="ECO:0000259" key="5">
    <source>
        <dbReference type="Pfam" id="PF22624"/>
    </source>
</evidence>
<dbReference type="SUPFAM" id="SSF56214">
    <property type="entry name" value="4'-phosphopantetheinyl transferase"/>
    <property type="match status" value="2"/>
</dbReference>
<keyword evidence="7" id="KW-1185">Reference proteome</keyword>
<sequence length="437" mass="48852">MEDNCITHEDASKAPNSEKVDQSMVHQPTLIRWYIDTRDWENKGFDYPLVHTLTQSDQEAVKRYYHASDKRMSLASQLLKYYFVHQTTGARWDEIEIQRTPAPEKRPFYDANVDFNVSHQAGITLLAGTRASKNIASEGNSAPRVGVDIACADEPSRRRADRPPKTLADLATFVDVFAEVLSYKELETIKSPLGTIRMAYEHGLTTINPNDTNEELLAGYGLRLFYSIWALKEAYLKMTGDGLIASWIKELEFSNVIAPAPAIRDSYKSEPTTQSAFAIAPSVQRWSSPYSDVKVTLKGKPVDHVRLQLVAFEGDYIVATAASGSNVGAVHIDVVNKDNHHMPGYINVVDPTHGSRNIRIAPVAGRDVGDRDPWRVHSAISDPWLPMQEVDIDVDIRPCAEGRCSHPLNPHSVFAYVHPQVTPPGPIANPRFRIKEI</sequence>
<reference evidence="6" key="1">
    <citation type="submission" date="2021-07" db="EMBL/GenBank/DDBJ databases">
        <authorList>
            <person name="Branca A.L. A."/>
        </authorList>
    </citation>
    <scope>NUCLEOTIDE SEQUENCE</scope>
</reference>
<feature type="region of interest" description="Disordered" evidence="3">
    <location>
        <begin position="1"/>
        <end position="21"/>
    </location>
</feature>
<dbReference type="InterPro" id="IPR008278">
    <property type="entry name" value="4-PPantetheinyl_Trfase_dom"/>
</dbReference>
<dbReference type="Proteomes" id="UP001153618">
    <property type="component" value="Unassembled WGS sequence"/>
</dbReference>
<evidence type="ECO:0000256" key="3">
    <source>
        <dbReference type="SAM" id="MobiDB-lite"/>
    </source>
</evidence>
<dbReference type="GO" id="GO:0008897">
    <property type="term" value="F:holo-[acyl-carrier-protein] synthase activity"/>
    <property type="evidence" value="ECO:0007669"/>
    <property type="project" value="UniProtKB-EC"/>
</dbReference>
<dbReference type="Pfam" id="PF01648">
    <property type="entry name" value="ACPS"/>
    <property type="match status" value="1"/>
</dbReference>
<dbReference type="Pfam" id="PF22624">
    <property type="entry name" value="AASDHPPT_N"/>
    <property type="match status" value="1"/>
</dbReference>
<dbReference type="InterPro" id="IPR050559">
    <property type="entry name" value="P-Pant_transferase_sf"/>
</dbReference>
<dbReference type="OrthoDB" id="26719at2759"/>
<gene>
    <name evidence="6" type="ORF">POLS_LOCUS6241</name>
</gene>
<evidence type="ECO:0000256" key="2">
    <source>
        <dbReference type="ARBA" id="ARBA00022679"/>
    </source>
</evidence>
<feature type="domain" description="4'-phosphopantetheinyl transferase" evidence="4">
    <location>
        <begin position="144"/>
        <end position="264"/>
    </location>
</feature>
<dbReference type="Gene3D" id="3.90.470.20">
    <property type="entry name" value="4'-phosphopantetheinyl transferase domain"/>
    <property type="match status" value="1"/>
</dbReference>
<name>A0A9W4HU75_PENOL</name>
<dbReference type="GO" id="GO:0000287">
    <property type="term" value="F:magnesium ion binding"/>
    <property type="evidence" value="ECO:0007669"/>
    <property type="project" value="InterPro"/>
</dbReference>
<protein>
    <recommendedName>
        <fullName evidence="1">holo-[acyl-carrier-protein] synthase</fullName>
        <ecNumber evidence="1">2.7.8.7</ecNumber>
    </recommendedName>
</protein>
<keyword evidence="2" id="KW-0808">Transferase</keyword>
<evidence type="ECO:0000256" key="1">
    <source>
        <dbReference type="ARBA" id="ARBA00013172"/>
    </source>
</evidence>
<dbReference type="PANTHER" id="PTHR12215:SF10">
    <property type="entry name" value="L-AMINOADIPATE-SEMIALDEHYDE DEHYDROGENASE-PHOSPHOPANTETHEINYL TRANSFERASE"/>
    <property type="match status" value="1"/>
</dbReference>
<dbReference type="PANTHER" id="PTHR12215">
    <property type="entry name" value="PHOSPHOPANTETHEINE TRANSFERASE"/>
    <property type="match status" value="1"/>
</dbReference>
<dbReference type="GO" id="GO:0019878">
    <property type="term" value="P:lysine biosynthetic process via aminoadipic acid"/>
    <property type="evidence" value="ECO:0007669"/>
    <property type="project" value="TreeGrafter"/>
</dbReference>
<dbReference type="InterPro" id="IPR037143">
    <property type="entry name" value="4-PPantetheinyl_Trfase_dom_sf"/>
</dbReference>
<dbReference type="EC" id="2.7.8.7" evidence="1"/>
<organism evidence="6 7">
    <name type="scientific">Penicillium olsonii</name>
    <dbReference type="NCBI Taxonomy" id="99116"/>
    <lineage>
        <taxon>Eukaryota</taxon>
        <taxon>Fungi</taxon>
        <taxon>Dikarya</taxon>
        <taxon>Ascomycota</taxon>
        <taxon>Pezizomycotina</taxon>
        <taxon>Eurotiomycetes</taxon>
        <taxon>Eurotiomycetidae</taxon>
        <taxon>Eurotiales</taxon>
        <taxon>Aspergillaceae</taxon>
        <taxon>Penicillium</taxon>
    </lineage>
</organism>
<dbReference type="GO" id="GO:0005829">
    <property type="term" value="C:cytosol"/>
    <property type="evidence" value="ECO:0007669"/>
    <property type="project" value="TreeGrafter"/>
</dbReference>
<accession>A0A9W4HU75</accession>
<dbReference type="EMBL" id="CAJVOS010000034">
    <property type="protein sequence ID" value="CAG8157020.1"/>
    <property type="molecule type" value="Genomic_DNA"/>
</dbReference>
<evidence type="ECO:0000259" key="4">
    <source>
        <dbReference type="Pfam" id="PF01648"/>
    </source>
</evidence>
<dbReference type="AlphaFoldDB" id="A0A9W4HU75"/>